<dbReference type="InterPro" id="IPR011545">
    <property type="entry name" value="DEAD/DEAH_box_helicase_dom"/>
</dbReference>
<evidence type="ECO:0000256" key="4">
    <source>
        <dbReference type="ARBA" id="ARBA00022840"/>
    </source>
</evidence>
<dbReference type="PROSITE" id="PS51194">
    <property type="entry name" value="HELICASE_CTER"/>
    <property type="match status" value="1"/>
</dbReference>
<feature type="domain" description="Helicase C-terminal" evidence="8">
    <location>
        <begin position="217"/>
        <end position="371"/>
    </location>
</feature>
<dbReference type="SMART" id="SM00490">
    <property type="entry name" value="HELICc"/>
    <property type="match status" value="1"/>
</dbReference>
<dbReference type="Gene3D" id="3.40.50.300">
    <property type="entry name" value="P-loop containing nucleotide triphosphate hydrolases"/>
    <property type="match status" value="2"/>
</dbReference>
<protein>
    <recommendedName>
        <fullName evidence="5">ATP-dependent DNA helicase RecQ</fullName>
    </recommendedName>
    <alternativeName>
        <fullName evidence="6">DNA 3'-5' helicase RecQ</fullName>
    </alternativeName>
</protein>
<dbReference type="InterPro" id="IPR014001">
    <property type="entry name" value="Helicase_ATP-bd"/>
</dbReference>
<evidence type="ECO:0000256" key="1">
    <source>
        <dbReference type="ARBA" id="ARBA00022741"/>
    </source>
</evidence>
<dbReference type="InterPro" id="IPR001650">
    <property type="entry name" value="Helicase_C-like"/>
</dbReference>
<dbReference type="InterPro" id="IPR032284">
    <property type="entry name" value="RecQ_Zn-bd"/>
</dbReference>
<dbReference type="Pfam" id="PF00271">
    <property type="entry name" value="Helicase_C"/>
    <property type="match status" value="1"/>
</dbReference>
<proteinExistence type="predicted"/>
<evidence type="ECO:0000256" key="5">
    <source>
        <dbReference type="ARBA" id="ARBA00044535"/>
    </source>
</evidence>
<dbReference type="InterPro" id="IPR004589">
    <property type="entry name" value="DNA_helicase_ATP-dep_RecQ"/>
</dbReference>
<dbReference type="GO" id="GO:0004386">
    <property type="term" value="F:helicase activity"/>
    <property type="evidence" value="ECO:0007669"/>
    <property type="project" value="UniProtKB-KW"/>
</dbReference>
<name>A0ABW4ZBP7_9BACT</name>
<gene>
    <name evidence="9" type="ORF">ACFSW8_10955</name>
</gene>
<dbReference type="Proteomes" id="UP001597389">
    <property type="component" value="Unassembled WGS sequence"/>
</dbReference>
<dbReference type="NCBIfam" id="TIGR00614">
    <property type="entry name" value="recQ_fam"/>
    <property type="match status" value="1"/>
</dbReference>
<accession>A0ABW4ZBP7</accession>
<evidence type="ECO:0000256" key="6">
    <source>
        <dbReference type="ARBA" id="ARBA00044550"/>
    </source>
</evidence>
<evidence type="ECO:0000313" key="10">
    <source>
        <dbReference type="Proteomes" id="UP001597389"/>
    </source>
</evidence>
<dbReference type="Gene3D" id="1.10.10.10">
    <property type="entry name" value="Winged helix-like DNA-binding domain superfamily/Winged helix DNA-binding domain"/>
    <property type="match status" value="1"/>
</dbReference>
<evidence type="ECO:0000256" key="3">
    <source>
        <dbReference type="ARBA" id="ARBA00022806"/>
    </source>
</evidence>
<organism evidence="9 10">
    <name type="scientific">Rubritalea tangerina</name>
    <dbReference type="NCBI Taxonomy" id="430798"/>
    <lineage>
        <taxon>Bacteria</taxon>
        <taxon>Pseudomonadati</taxon>
        <taxon>Verrucomicrobiota</taxon>
        <taxon>Verrucomicrobiia</taxon>
        <taxon>Verrucomicrobiales</taxon>
        <taxon>Rubritaleaceae</taxon>
        <taxon>Rubritalea</taxon>
    </lineage>
</organism>
<sequence>MSDLLEPTLLSHFGHASFRPLQREIIESTLSGAPTLAILPTGGGKSLTYQLPALLLEGVSIVISPLLSLIEDQVTELQRKNIAAARYDSTQSLTQRAETIEKLKKREIKLLYTSPESLASTTLVTALKHIDIALVAIDEAHCITEWGHTFRPSYLYLPKIIRQLKPHATLALTATATKKTAFEIRKYFKIKTAHQFTSSHTRPNLTFQVTPLTPEDKTAALLSTLASPDTLPAIVYAMRQEQCEQIAHTLSQNGYQARSYHAGMSNPARSQVQHDFLHDKIQIVVATIAFGMGVDKPNIRSVVHYHLPKSPEGWMQEAGRAGRDRKPSTCTLLACGDDTIPLENFIHTKLLRKNTLSRFLESLFSQGKHIEFSPYHTRLLHDFHVSTLDIILARLEVTHYLQFKGTSWRYIRAWIPTGQSLTLDHFPKKTQKAINHILTLGERYDTNRSQDDFGISRPTLWNALDQLASSIVFKPSGWLWHYTIKKQPPHLETLVDSLHETFHAQYQHDLEKLHHLTKISLTRGCIPKALAHWFGERDAPNCGKCSACLNLKVPRRLPNSAPSEPSPQEQEMIHQLTTNPRHHFKTNQQLARFLCGIASPYLRHYKLHFHQHFGLLKHLPYTDVFAYAKASLNARD</sequence>
<dbReference type="SUPFAM" id="SSF52540">
    <property type="entry name" value="P-loop containing nucleoside triphosphate hydrolases"/>
    <property type="match status" value="1"/>
</dbReference>
<dbReference type="RefSeq" id="WP_377086116.1">
    <property type="nucleotide sequence ID" value="NZ_JBHSJL010000014.1"/>
</dbReference>
<evidence type="ECO:0000256" key="2">
    <source>
        <dbReference type="ARBA" id="ARBA00022801"/>
    </source>
</evidence>
<dbReference type="Pfam" id="PF00270">
    <property type="entry name" value="DEAD"/>
    <property type="match status" value="1"/>
</dbReference>
<reference evidence="10" key="1">
    <citation type="journal article" date="2019" name="Int. J. Syst. Evol. Microbiol.">
        <title>The Global Catalogue of Microorganisms (GCM) 10K type strain sequencing project: providing services to taxonomists for standard genome sequencing and annotation.</title>
        <authorList>
            <consortium name="The Broad Institute Genomics Platform"/>
            <consortium name="The Broad Institute Genome Sequencing Center for Infectious Disease"/>
            <person name="Wu L."/>
            <person name="Ma J."/>
        </authorList>
    </citation>
    <scope>NUCLEOTIDE SEQUENCE [LARGE SCALE GENOMIC DNA]</scope>
    <source>
        <strain evidence="10">CCUG 57942</strain>
    </source>
</reference>
<keyword evidence="1" id="KW-0547">Nucleotide-binding</keyword>
<dbReference type="PANTHER" id="PTHR13710">
    <property type="entry name" value="DNA HELICASE RECQ FAMILY MEMBER"/>
    <property type="match status" value="1"/>
</dbReference>
<keyword evidence="4" id="KW-0067">ATP-binding</keyword>
<evidence type="ECO:0000259" key="7">
    <source>
        <dbReference type="PROSITE" id="PS51192"/>
    </source>
</evidence>
<keyword evidence="10" id="KW-1185">Reference proteome</keyword>
<dbReference type="CDD" id="cd17920">
    <property type="entry name" value="DEXHc_RecQ"/>
    <property type="match status" value="1"/>
</dbReference>
<dbReference type="Pfam" id="PF16124">
    <property type="entry name" value="RecQ_Zn_bind"/>
    <property type="match status" value="1"/>
</dbReference>
<keyword evidence="3 9" id="KW-0347">Helicase</keyword>
<dbReference type="SMART" id="SM00487">
    <property type="entry name" value="DEXDc"/>
    <property type="match status" value="1"/>
</dbReference>
<dbReference type="InterPro" id="IPR036388">
    <property type="entry name" value="WH-like_DNA-bd_sf"/>
</dbReference>
<keyword evidence="2" id="KW-0378">Hydrolase</keyword>
<comment type="caution">
    <text evidence="9">The sequence shown here is derived from an EMBL/GenBank/DDBJ whole genome shotgun (WGS) entry which is preliminary data.</text>
</comment>
<dbReference type="EMBL" id="JBHUJB010000046">
    <property type="protein sequence ID" value="MFD2159420.1"/>
    <property type="molecule type" value="Genomic_DNA"/>
</dbReference>
<feature type="domain" description="Helicase ATP-binding" evidence="7">
    <location>
        <begin position="26"/>
        <end position="194"/>
    </location>
</feature>
<dbReference type="InterPro" id="IPR027417">
    <property type="entry name" value="P-loop_NTPase"/>
</dbReference>
<dbReference type="PANTHER" id="PTHR13710:SF108">
    <property type="entry name" value="ATP-DEPENDENT DNA HELICASE Q4"/>
    <property type="match status" value="1"/>
</dbReference>
<evidence type="ECO:0000259" key="8">
    <source>
        <dbReference type="PROSITE" id="PS51194"/>
    </source>
</evidence>
<dbReference type="PROSITE" id="PS51192">
    <property type="entry name" value="HELICASE_ATP_BIND_1"/>
    <property type="match status" value="1"/>
</dbReference>
<evidence type="ECO:0000313" key="9">
    <source>
        <dbReference type="EMBL" id="MFD2159420.1"/>
    </source>
</evidence>